<dbReference type="PANTHER" id="PTHR13318">
    <property type="entry name" value="PARTNER OF PAIRED, ISOFORM B-RELATED"/>
    <property type="match status" value="1"/>
</dbReference>
<protein>
    <recommendedName>
        <fullName evidence="1">F-box/LRR-repeat protein 15-like leucin rich repeat domain-containing protein</fullName>
    </recommendedName>
</protein>
<dbReference type="STRING" id="1348612.A0A397JB03"/>
<dbReference type="InterPro" id="IPR006553">
    <property type="entry name" value="Leu-rich_rpt_Cys-con_subtyp"/>
</dbReference>
<sequence length="633" mass="71730">MLSEIKENGINTSNDASRLSAEVTHLEFVGDRTSASGKDITLLEEFLTSACKKQKTSYSSSLRSLKITHYSKLSDKKVLSILRSYPNITSLNFEQSESFTDASLIVIARLCPNLESLNICGNQGITGHPIYKIAQSCQKLRHLDIGFCGNITDDFVNKIVKANCKLELLCIGGLKRHKPISDQTIIAIASSCPNLRHLSLTGCHNITDNSVNKLLQHIHNLEYLELDQCRLITDLSIRSVANSCPNLEHLDIGTCDASETSICNIVRSCKKLKYLNIRCCRLVTDKVISEIVQHCSNLEYLSIVGTTVSKDALRKLSPKIKIKQDSALEKTPEEELNDLRTSLVYLAQNLWLTYANLEDIVQYCEDKIKDEHYQKSIVELERDMRGTAESLGLMVQYLELDQCRLITDLSIRSVANSCPNLEHLDIGTCDASETSICNIVRSCKKLKYLNIRCCRLVTDKVISEIVQHCSNLEYLSIVGTTVSKDALRKLSPKIKIKQDSALEKTPEEELNDLRTSLVYLAQNLWLTYANLEDIVQYCEDKIKDEHYQKSIVELERDMRGTAESLGLMVRMYGLKEKINYQLTNPELDTNYAITEFVPCDIKYRGKEPLSSHMKFQTTQSVFHQRLRKNDFSP</sequence>
<name>A0A397JB03_9GLOM</name>
<dbReference type="InterPro" id="IPR032675">
    <property type="entry name" value="LRR_dom_sf"/>
</dbReference>
<evidence type="ECO:0000259" key="1">
    <source>
        <dbReference type="Pfam" id="PF25372"/>
    </source>
</evidence>
<dbReference type="Proteomes" id="UP000266861">
    <property type="component" value="Unassembled WGS sequence"/>
</dbReference>
<dbReference type="SMART" id="SM00367">
    <property type="entry name" value="LRR_CC"/>
    <property type="match status" value="13"/>
</dbReference>
<dbReference type="OrthoDB" id="550575at2759"/>
<organism evidence="2 3">
    <name type="scientific">Diversispora epigaea</name>
    <dbReference type="NCBI Taxonomy" id="1348612"/>
    <lineage>
        <taxon>Eukaryota</taxon>
        <taxon>Fungi</taxon>
        <taxon>Fungi incertae sedis</taxon>
        <taxon>Mucoromycota</taxon>
        <taxon>Glomeromycotina</taxon>
        <taxon>Glomeromycetes</taxon>
        <taxon>Diversisporales</taxon>
        <taxon>Diversisporaceae</taxon>
        <taxon>Diversispora</taxon>
    </lineage>
</organism>
<dbReference type="InterPro" id="IPR057207">
    <property type="entry name" value="FBXL15_LRR"/>
</dbReference>
<evidence type="ECO:0000313" key="3">
    <source>
        <dbReference type="Proteomes" id="UP000266861"/>
    </source>
</evidence>
<reference evidence="2 3" key="1">
    <citation type="submission" date="2018-08" db="EMBL/GenBank/DDBJ databases">
        <title>Genome and evolution of the arbuscular mycorrhizal fungus Diversispora epigaea (formerly Glomus versiforme) and its bacterial endosymbionts.</title>
        <authorList>
            <person name="Sun X."/>
            <person name="Fei Z."/>
            <person name="Harrison M."/>
        </authorList>
    </citation>
    <scope>NUCLEOTIDE SEQUENCE [LARGE SCALE GENOMIC DNA]</scope>
    <source>
        <strain evidence="2 3">IT104</strain>
    </source>
</reference>
<dbReference type="SUPFAM" id="SSF52047">
    <property type="entry name" value="RNI-like"/>
    <property type="match status" value="2"/>
</dbReference>
<dbReference type="Gene3D" id="3.80.10.10">
    <property type="entry name" value="Ribonuclease Inhibitor"/>
    <property type="match status" value="3"/>
</dbReference>
<comment type="caution">
    <text evidence="2">The sequence shown here is derived from an EMBL/GenBank/DDBJ whole genome shotgun (WGS) entry which is preliminary data.</text>
</comment>
<dbReference type="AlphaFoldDB" id="A0A397JB03"/>
<evidence type="ECO:0000313" key="2">
    <source>
        <dbReference type="EMBL" id="RHZ84697.1"/>
    </source>
</evidence>
<dbReference type="Pfam" id="PF25372">
    <property type="entry name" value="DUF7885"/>
    <property type="match status" value="1"/>
</dbReference>
<dbReference type="EMBL" id="PQFF01000074">
    <property type="protein sequence ID" value="RHZ84697.1"/>
    <property type="molecule type" value="Genomic_DNA"/>
</dbReference>
<dbReference type="GO" id="GO:0031146">
    <property type="term" value="P:SCF-dependent proteasomal ubiquitin-dependent protein catabolic process"/>
    <property type="evidence" value="ECO:0007669"/>
    <property type="project" value="TreeGrafter"/>
</dbReference>
<gene>
    <name evidence="2" type="ORF">Glove_78g98</name>
</gene>
<proteinExistence type="predicted"/>
<feature type="domain" description="F-box/LRR-repeat protein 15-like leucin rich repeat" evidence="1">
    <location>
        <begin position="60"/>
        <end position="216"/>
    </location>
</feature>
<dbReference type="GO" id="GO:0019005">
    <property type="term" value="C:SCF ubiquitin ligase complex"/>
    <property type="evidence" value="ECO:0007669"/>
    <property type="project" value="TreeGrafter"/>
</dbReference>
<keyword evidence="3" id="KW-1185">Reference proteome</keyword>
<accession>A0A397JB03</accession>